<evidence type="ECO:0000313" key="1">
    <source>
        <dbReference type="EMBL" id="KLU82996.1"/>
    </source>
</evidence>
<reference evidence="2" key="4">
    <citation type="journal article" date="2015" name="G3 (Bethesda)">
        <title>Genome sequences of three phytopathogenic species of the Magnaporthaceae family of fungi.</title>
        <authorList>
            <person name="Okagaki L.H."/>
            <person name="Nunes C.C."/>
            <person name="Sailsbery J."/>
            <person name="Clay B."/>
            <person name="Brown D."/>
            <person name="John T."/>
            <person name="Oh Y."/>
            <person name="Young N."/>
            <person name="Fitzgerald M."/>
            <person name="Haas B.J."/>
            <person name="Zeng Q."/>
            <person name="Young S."/>
            <person name="Adiconis X."/>
            <person name="Fan L."/>
            <person name="Levin J.Z."/>
            <person name="Mitchell T.K."/>
            <person name="Okubara P.A."/>
            <person name="Farman M.L."/>
            <person name="Kohn L.M."/>
            <person name="Birren B."/>
            <person name="Ma L.-J."/>
            <person name="Dean R.A."/>
        </authorList>
    </citation>
    <scope>NUCLEOTIDE SEQUENCE</scope>
    <source>
        <strain evidence="2">ATCC 64411 / 73-15</strain>
    </source>
</reference>
<accession>A0A0C4DQC4</accession>
<proteinExistence type="predicted"/>
<dbReference type="EnsemblFungi" id="MAPG_02063T0">
    <property type="protein sequence ID" value="MAPG_02063T0"/>
    <property type="gene ID" value="MAPG_02063"/>
</dbReference>
<reference evidence="2" key="5">
    <citation type="submission" date="2015-06" db="UniProtKB">
        <authorList>
            <consortium name="EnsemblFungi"/>
        </authorList>
    </citation>
    <scope>IDENTIFICATION</scope>
    <source>
        <strain evidence="2">ATCC 64411</strain>
    </source>
</reference>
<organism evidence="2 3">
    <name type="scientific">Magnaporthiopsis poae (strain ATCC 64411 / 73-15)</name>
    <name type="common">Kentucky bluegrass fungus</name>
    <name type="synonym">Magnaporthe poae</name>
    <dbReference type="NCBI Taxonomy" id="644358"/>
    <lineage>
        <taxon>Eukaryota</taxon>
        <taxon>Fungi</taxon>
        <taxon>Dikarya</taxon>
        <taxon>Ascomycota</taxon>
        <taxon>Pezizomycotina</taxon>
        <taxon>Sordariomycetes</taxon>
        <taxon>Sordariomycetidae</taxon>
        <taxon>Magnaporthales</taxon>
        <taxon>Magnaporthaceae</taxon>
        <taxon>Magnaporthiopsis</taxon>
    </lineage>
</organism>
<gene>
    <name evidence="1" type="ORF">MAPG_02063</name>
</gene>
<reference evidence="3" key="2">
    <citation type="submission" date="2010-05" db="EMBL/GenBank/DDBJ databases">
        <title>The genome sequence of Magnaporthe poae strain ATCC 64411.</title>
        <authorList>
            <person name="Ma L.-J."/>
            <person name="Dead R."/>
            <person name="Young S."/>
            <person name="Zeng Q."/>
            <person name="Koehrsen M."/>
            <person name="Alvarado L."/>
            <person name="Berlin A."/>
            <person name="Chapman S.B."/>
            <person name="Chen Z."/>
            <person name="Freedman E."/>
            <person name="Gellesch M."/>
            <person name="Goldberg J."/>
            <person name="Griggs A."/>
            <person name="Gujja S."/>
            <person name="Heilman E.R."/>
            <person name="Heiman D."/>
            <person name="Hepburn T."/>
            <person name="Howarth C."/>
            <person name="Jen D."/>
            <person name="Larson L."/>
            <person name="Mehta T."/>
            <person name="Neiman D."/>
            <person name="Pearson M."/>
            <person name="Roberts A."/>
            <person name="Saif S."/>
            <person name="Shea T."/>
            <person name="Shenoy N."/>
            <person name="Sisk P."/>
            <person name="Stolte C."/>
            <person name="Sykes S."/>
            <person name="Walk T."/>
            <person name="White J."/>
            <person name="Yandava C."/>
            <person name="Haas B."/>
            <person name="Nusbaum C."/>
            <person name="Birren B."/>
        </authorList>
    </citation>
    <scope>NUCLEOTIDE SEQUENCE [LARGE SCALE GENOMIC DNA]</scope>
    <source>
        <strain evidence="3">ATCC 64411 / 73-15</strain>
    </source>
</reference>
<dbReference type="EMBL" id="GL876967">
    <property type="protein sequence ID" value="KLU82996.1"/>
    <property type="molecule type" value="Genomic_DNA"/>
</dbReference>
<dbReference type="VEuPathDB" id="FungiDB:MAPG_02063"/>
<evidence type="ECO:0000313" key="2">
    <source>
        <dbReference type="EnsemblFungi" id="MAPG_02063T0"/>
    </source>
</evidence>
<dbReference type="Proteomes" id="UP000011715">
    <property type="component" value="Unassembled WGS sequence"/>
</dbReference>
<evidence type="ECO:0000313" key="3">
    <source>
        <dbReference type="Proteomes" id="UP000011715"/>
    </source>
</evidence>
<dbReference type="EMBL" id="ADBL01000526">
    <property type="status" value="NOT_ANNOTATED_CDS"/>
    <property type="molecule type" value="Genomic_DNA"/>
</dbReference>
<dbReference type="AlphaFoldDB" id="A0A0C4DQC4"/>
<protein>
    <submittedName>
        <fullName evidence="1 2">Uncharacterized protein</fullName>
    </submittedName>
</protein>
<sequence length="109" mass="11437">MFGAHLPIITNKAQKRRGSHVAVASQLLVRVRGGLGPGENDVLLEAQQPRGAGLLRSLFSASSDQHGVGAVGGCLRPRKCAARPAGGGTTRLLRPLMMTSWEVPAMEQG</sequence>
<name>A0A0C4DQC4_MAGP6</name>
<reference evidence="1" key="1">
    <citation type="submission" date="2010-05" db="EMBL/GenBank/DDBJ databases">
        <title>The Genome Sequence of Magnaporthe poae strain ATCC 64411.</title>
        <authorList>
            <consortium name="The Broad Institute Genome Sequencing Platform"/>
            <consortium name="Broad Institute Genome Sequencing Center for Infectious Disease"/>
            <person name="Ma L.-J."/>
            <person name="Dead R."/>
            <person name="Young S."/>
            <person name="Zeng Q."/>
            <person name="Koehrsen M."/>
            <person name="Alvarado L."/>
            <person name="Berlin A."/>
            <person name="Chapman S.B."/>
            <person name="Chen Z."/>
            <person name="Freedman E."/>
            <person name="Gellesch M."/>
            <person name="Goldberg J."/>
            <person name="Griggs A."/>
            <person name="Gujja S."/>
            <person name="Heilman E.R."/>
            <person name="Heiman D."/>
            <person name="Hepburn T."/>
            <person name="Howarth C."/>
            <person name="Jen D."/>
            <person name="Larson L."/>
            <person name="Mehta T."/>
            <person name="Neiman D."/>
            <person name="Pearson M."/>
            <person name="Roberts A."/>
            <person name="Saif S."/>
            <person name="Shea T."/>
            <person name="Shenoy N."/>
            <person name="Sisk P."/>
            <person name="Stolte C."/>
            <person name="Sykes S."/>
            <person name="Walk T."/>
            <person name="White J."/>
            <person name="Yandava C."/>
            <person name="Haas B."/>
            <person name="Nusbaum C."/>
            <person name="Birren B."/>
        </authorList>
    </citation>
    <scope>NUCLEOTIDE SEQUENCE</scope>
    <source>
        <strain evidence="1">ATCC 64411</strain>
    </source>
</reference>
<reference evidence="1" key="3">
    <citation type="submission" date="2011-03" db="EMBL/GenBank/DDBJ databases">
        <title>Annotation of Magnaporthe poae ATCC 64411.</title>
        <authorList>
            <person name="Ma L.-J."/>
            <person name="Dead R."/>
            <person name="Young S.K."/>
            <person name="Zeng Q."/>
            <person name="Gargeya S."/>
            <person name="Fitzgerald M."/>
            <person name="Haas B."/>
            <person name="Abouelleil A."/>
            <person name="Alvarado L."/>
            <person name="Arachchi H.M."/>
            <person name="Berlin A."/>
            <person name="Brown A."/>
            <person name="Chapman S.B."/>
            <person name="Chen Z."/>
            <person name="Dunbar C."/>
            <person name="Freedman E."/>
            <person name="Gearin G."/>
            <person name="Gellesch M."/>
            <person name="Goldberg J."/>
            <person name="Griggs A."/>
            <person name="Gujja S."/>
            <person name="Heiman D."/>
            <person name="Howarth C."/>
            <person name="Larson L."/>
            <person name="Lui A."/>
            <person name="MacDonald P.J.P."/>
            <person name="Mehta T."/>
            <person name="Montmayeur A."/>
            <person name="Murphy C."/>
            <person name="Neiman D."/>
            <person name="Pearson M."/>
            <person name="Priest M."/>
            <person name="Roberts A."/>
            <person name="Saif S."/>
            <person name="Shea T."/>
            <person name="Shenoy N."/>
            <person name="Sisk P."/>
            <person name="Stolte C."/>
            <person name="Sykes S."/>
            <person name="Yandava C."/>
            <person name="Wortman J."/>
            <person name="Nusbaum C."/>
            <person name="Birren B."/>
        </authorList>
    </citation>
    <scope>NUCLEOTIDE SEQUENCE</scope>
    <source>
        <strain evidence="1">ATCC 64411</strain>
    </source>
</reference>
<keyword evidence="3" id="KW-1185">Reference proteome</keyword>